<dbReference type="GO" id="GO:0004563">
    <property type="term" value="F:beta-N-acetylhexosaminidase activity"/>
    <property type="evidence" value="ECO:0007669"/>
    <property type="project" value="UniProtKB-EC"/>
</dbReference>
<dbReference type="Gene3D" id="3.20.20.80">
    <property type="entry name" value="Glycosidases"/>
    <property type="match status" value="1"/>
</dbReference>
<dbReference type="SUPFAM" id="SSF81296">
    <property type="entry name" value="E set domains"/>
    <property type="match status" value="1"/>
</dbReference>
<sequence length="840" mass="95083">MSYNFLKSSMSTVMVLVLTVFGAISVDAQEIHRKIEVKWTMEDGNLGKENPVSKFVIYNTSKEDVSCKNWSLWFNFMRGINVNSVDKKFKIAHRNGDLYQLSFVDGNLTLPASGSIEVSFRTNGTLPNFTDAPAGLYITYDDSTQINAHPVIYNTINKEYTLGEKLNILAAQYDLNRLHESSDVQKIIPSPSALQQGEGFYTISSKSTLWTNPSFEKEGIYLRKFLKETSGITLSPKKQDKKSAGIKILQNVSLREEAYELLIDNKGITIFAAAAKGAFYAIQSLKSLLPAQYWNADLEKIEIPAVGIKDQPRYGYRGLMLDVARNFHSKETVKRIIDLMAMYKLNTLHLHLNDDEGWRLEIPSLPELTEVGSVRNAFYADGNSLQPSYGSGANPQTKLYYSVNDFKEILEHAQKNHIQVIPELETPGHARAAIKSMEARYRKFMKLGNREEAEKYLLNDKADQSEYFSAQSWNDNVMNVAKPSVYRFISKVLDELKGMYQEAGIPLEKVHLGGDEVPRGAWEKSPEITRLRDSLNFSSVNQLWPYYINKIADLCKLKGLKLAGWEEMGMVNNGNGMVTNPALVNQDIQVDVWNNLIGGGQEDLAYHLANAGYKVVYTSASNFYFDIAWKNTFNEPGHTWAGFTNVKKSYSFLPENYFLNVFTNNFGDKLTDGLLANKVKLTDEGKRNIIGVKGAAWTEKILNNERLEHMLFPRVIALAERAWAPKPIWETGTNFNETAFLKDYAGFMKKLGIQELQKLNTLNGGYLYRLPALGLRVYEESLICNVEYPGFDIYYTSDGTVPNLQSKKYTQIIPLDRAKTYRFSVITKDGKVGDIITLKF</sequence>
<dbReference type="GO" id="GO:0030247">
    <property type="term" value="F:polysaccharide binding"/>
    <property type="evidence" value="ECO:0007669"/>
    <property type="project" value="InterPro"/>
</dbReference>
<dbReference type="SUPFAM" id="SSF51445">
    <property type="entry name" value="(Trans)glycosidases"/>
    <property type="match status" value="1"/>
</dbReference>
<dbReference type="OrthoDB" id="1006965at2"/>
<accession>A0A285ZVV9</accession>
<dbReference type="RefSeq" id="WP_097129984.1">
    <property type="nucleotide sequence ID" value="NZ_OCMT01000002.1"/>
</dbReference>
<dbReference type="InterPro" id="IPR015882">
    <property type="entry name" value="HEX_bac_N"/>
</dbReference>
<feature type="active site" description="Proton donor" evidence="8">
    <location>
        <position position="516"/>
    </location>
</feature>
<dbReference type="SUPFAM" id="SSF49384">
    <property type="entry name" value="Carbohydrate-binding domain"/>
    <property type="match status" value="1"/>
</dbReference>
<dbReference type="Gene3D" id="2.60.40.290">
    <property type="match status" value="1"/>
</dbReference>
<feature type="domain" description="Chitobiase/beta-hexosaminidases N-terminal" evidence="9">
    <location>
        <begin position="33"/>
        <end position="173"/>
    </location>
</feature>
<dbReference type="Gene3D" id="3.30.379.10">
    <property type="entry name" value="Chitobiase/beta-hexosaminidase domain 2-like"/>
    <property type="match status" value="1"/>
</dbReference>
<dbReference type="PRINTS" id="PR00738">
    <property type="entry name" value="GLHYDRLASE20"/>
</dbReference>
<evidence type="ECO:0000313" key="11">
    <source>
        <dbReference type="Proteomes" id="UP000219281"/>
    </source>
</evidence>
<dbReference type="SMART" id="SM01081">
    <property type="entry name" value="CHB_HEX"/>
    <property type="match status" value="1"/>
</dbReference>
<dbReference type="InterPro" id="IPR015883">
    <property type="entry name" value="Glyco_hydro_20_cat"/>
</dbReference>
<evidence type="ECO:0000313" key="10">
    <source>
        <dbReference type="EMBL" id="SOD13774.1"/>
    </source>
</evidence>
<dbReference type="Pfam" id="PF00728">
    <property type="entry name" value="Glyco_hydro_20"/>
    <property type="match status" value="1"/>
</dbReference>
<dbReference type="GO" id="GO:0005975">
    <property type="term" value="P:carbohydrate metabolic process"/>
    <property type="evidence" value="ECO:0007669"/>
    <property type="project" value="InterPro"/>
</dbReference>
<dbReference type="EMBL" id="OCMT01000002">
    <property type="protein sequence ID" value="SOD13774.1"/>
    <property type="molecule type" value="Genomic_DNA"/>
</dbReference>
<evidence type="ECO:0000256" key="8">
    <source>
        <dbReference type="PIRSR" id="PIRSR625705-1"/>
    </source>
</evidence>
<organism evidence="10 11">
    <name type="scientific">Pedobacter xixiisoli</name>
    <dbReference type="NCBI Taxonomy" id="1476464"/>
    <lineage>
        <taxon>Bacteria</taxon>
        <taxon>Pseudomonadati</taxon>
        <taxon>Bacteroidota</taxon>
        <taxon>Sphingobacteriia</taxon>
        <taxon>Sphingobacteriales</taxon>
        <taxon>Sphingobacteriaceae</taxon>
        <taxon>Pedobacter</taxon>
    </lineage>
</organism>
<dbReference type="InterPro" id="IPR017853">
    <property type="entry name" value="GH"/>
</dbReference>
<dbReference type="AlphaFoldDB" id="A0A285ZVV9"/>
<comment type="similarity">
    <text evidence="2">Belongs to the glycosyl hydrolase 20 family.</text>
</comment>
<dbReference type="InterPro" id="IPR059177">
    <property type="entry name" value="GH29D-like_dom"/>
</dbReference>
<evidence type="ECO:0000256" key="1">
    <source>
        <dbReference type="ARBA" id="ARBA00001231"/>
    </source>
</evidence>
<dbReference type="SUPFAM" id="SSF55545">
    <property type="entry name" value="beta-N-acetylhexosaminidase-like domain"/>
    <property type="match status" value="1"/>
</dbReference>
<dbReference type="Pfam" id="PF02838">
    <property type="entry name" value="Glyco_hydro_20b"/>
    <property type="match status" value="1"/>
</dbReference>
<dbReference type="InterPro" id="IPR004866">
    <property type="entry name" value="CHB/HEX_N_dom"/>
</dbReference>
<dbReference type="InterPro" id="IPR008965">
    <property type="entry name" value="CBM2/CBM3_carb-bd_dom_sf"/>
</dbReference>
<evidence type="ECO:0000256" key="7">
    <source>
        <dbReference type="ARBA" id="ARBA00033000"/>
    </source>
</evidence>
<dbReference type="InterPro" id="IPR029018">
    <property type="entry name" value="Hex-like_dom2"/>
</dbReference>
<proteinExistence type="inferred from homology"/>
<evidence type="ECO:0000259" key="9">
    <source>
        <dbReference type="SMART" id="SM01081"/>
    </source>
</evidence>
<keyword evidence="4" id="KW-0378">Hydrolase</keyword>
<dbReference type="GO" id="GO:0030203">
    <property type="term" value="P:glycosaminoglycan metabolic process"/>
    <property type="evidence" value="ECO:0007669"/>
    <property type="project" value="TreeGrafter"/>
</dbReference>
<evidence type="ECO:0000256" key="6">
    <source>
        <dbReference type="ARBA" id="ARBA00030512"/>
    </source>
</evidence>
<dbReference type="Proteomes" id="UP000219281">
    <property type="component" value="Unassembled WGS sequence"/>
</dbReference>
<dbReference type="GO" id="GO:0016020">
    <property type="term" value="C:membrane"/>
    <property type="evidence" value="ECO:0007669"/>
    <property type="project" value="TreeGrafter"/>
</dbReference>
<dbReference type="InterPro" id="IPR014756">
    <property type="entry name" value="Ig_E-set"/>
</dbReference>
<reference evidence="11" key="1">
    <citation type="submission" date="2017-09" db="EMBL/GenBank/DDBJ databases">
        <authorList>
            <person name="Varghese N."/>
            <person name="Submissions S."/>
        </authorList>
    </citation>
    <scope>NUCLEOTIDE SEQUENCE [LARGE SCALE GENOMIC DNA]</scope>
    <source>
        <strain evidence="11">CGMCC 1.12803</strain>
    </source>
</reference>
<evidence type="ECO:0000256" key="4">
    <source>
        <dbReference type="ARBA" id="ARBA00022801"/>
    </source>
</evidence>
<name>A0A285ZVV9_9SPHI</name>
<protein>
    <recommendedName>
        <fullName evidence="3">beta-N-acetylhexosaminidase</fullName>
        <ecNumber evidence="3">3.2.1.52</ecNumber>
    </recommendedName>
    <alternativeName>
        <fullName evidence="6">Beta-N-acetylhexosaminidase</fullName>
    </alternativeName>
    <alternativeName>
        <fullName evidence="7">N-acetyl-beta-glucosaminidase</fullName>
    </alternativeName>
</protein>
<keyword evidence="5" id="KW-0326">Glycosidase</keyword>
<dbReference type="Pfam" id="PF13290">
    <property type="entry name" value="CHB_HEX_C_1"/>
    <property type="match status" value="1"/>
</dbReference>
<gene>
    <name evidence="10" type="ORF">SAMN06297358_1231</name>
</gene>
<comment type="catalytic activity">
    <reaction evidence="1">
        <text>Hydrolysis of terminal non-reducing N-acetyl-D-hexosamine residues in N-acetyl-beta-D-hexosaminides.</text>
        <dbReference type="EC" id="3.2.1.52"/>
    </reaction>
</comment>
<dbReference type="InterPro" id="IPR025705">
    <property type="entry name" value="Beta_hexosaminidase_sua/sub"/>
</dbReference>
<dbReference type="PANTHER" id="PTHR22600">
    <property type="entry name" value="BETA-HEXOSAMINIDASE"/>
    <property type="match status" value="1"/>
</dbReference>
<evidence type="ECO:0000256" key="5">
    <source>
        <dbReference type="ARBA" id="ARBA00023295"/>
    </source>
</evidence>
<dbReference type="EC" id="3.2.1.52" evidence="3"/>
<dbReference type="Pfam" id="PF03173">
    <property type="entry name" value="CHB_HEX"/>
    <property type="match status" value="1"/>
</dbReference>
<keyword evidence="11" id="KW-1185">Reference proteome</keyword>
<dbReference type="PANTHER" id="PTHR22600:SF57">
    <property type="entry name" value="BETA-N-ACETYLHEXOSAMINIDASE"/>
    <property type="match status" value="1"/>
</dbReference>
<evidence type="ECO:0000256" key="2">
    <source>
        <dbReference type="ARBA" id="ARBA00006285"/>
    </source>
</evidence>
<dbReference type="InterPro" id="IPR012291">
    <property type="entry name" value="CBM2_carb-bd_dom_sf"/>
</dbReference>
<evidence type="ECO:0000256" key="3">
    <source>
        <dbReference type="ARBA" id="ARBA00012663"/>
    </source>
</evidence>